<dbReference type="Proteomes" id="UP000199337">
    <property type="component" value="Unassembled WGS sequence"/>
</dbReference>
<gene>
    <name evidence="2" type="ORF">SAMN05660649_03470</name>
</gene>
<dbReference type="Gene3D" id="1.10.10.10">
    <property type="entry name" value="Winged helix-like DNA-binding domain superfamily/Winged helix DNA-binding domain"/>
    <property type="match status" value="1"/>
</dbReference>
<proteinExistence type="predicted"/>
<accession>A0A1I2WF67</accession>
<feature type="domain" description="TFIIEalpha/SarR/Rpc3 HTH" evidence="1">
    <location>
        <begin position="17"/>
        <end position="67"/>
    </location>
</feature>
<dbReference type="InterPro" id="IPR024550">
    <property type="entry name" value="TFIIEa/SarR/Rpc3_HTH_dom"/>
</dbReference>
<dbReference type="InterPro" id="IPR036390">
    <property type="entry name" value="WH_DNA-bd_sf"/>
</dbReference>
<keyword evidence="3" id="KW-1185">Reference proteome</keyword>
<organism evidence="2 3">
    <name type="scientific">Desulfotruncus arcticus DSM 17038</name>
    <dbReference type="NCBI Taxonomy" id="1121424"/>
    <lineage>
        <taxon>Bacteria</taxon>
        <taxon>Bacillati</taxon>
        <taxon>Bacillota</taxon>
        <taxon>Clostridia</taxon>
        <taxon>Eubacteriales</taxon>
        <taxon>Desulfallaceae</taxon>
        <taxon>Desulfotruncus</taxon>
    </lineage>
</organism>
<dbReference type="STRING" id="341036.SAMN05660649_03470"/>
<dbReference type="AlphaFoldDB" id="A0A1I2WF67"/>
<dbReference type="InterPro" id="IPR036388">
    <property type="entry name" value="WH-like_DNA-bd_sf"/>
</dbReference>
<dbReference type="EMBL" id="FOOX01000013">
    <property type="protein sequence ID" value="SFG99943.1"/>
    <property type="molecule type" value="Genomic_DNA"/>
</dbReference>
<dbReference type="RefSeq" id="WP_174549972.1">
    <property type="nucleotide sequence ID" value="NZ_FOOX01000013.1"/>
</dbReference>
<dbReference type="Pfam" id="PF02002">
    <property type="entry name" value="TFIIE_alpha"/>
    <property type="match status" value="1"/>
</dbReference>
<dbReference type="SUPFAM" id="SSF46785">
    <property type="entry name" value="Winged helix' DNA-binding domain"/>
    <property type="match status" value="1"/>
</dbReference>
<evidence type="ECO:0000259" key="1">
    <source>
        <dbReference type="Pfam" id="PF02002"/>
    </source>
</evidence>
<evidence type="ECO:0000313" key="2">
    <source>
        <dbReference type="EMBL" id="SFG99943.1"/>
    </source>
</evidence>
<reference evidence="3" key="1">
    <citation type="submission" date="2016-10" db="EMBL/GenBank/DDBJ databases">
        <authorList>
            <person name="Varghese N."/>
            <person name="Submissions S."/>
        </authorList>
    </citation>
    <scope>NUCLEOTIDE SEQUENCE [LARGE SCALE GENOMIC DNA]</scope>
    <source>
        <strain evidence="3">DSM 17038</strain>
    </source>
</reference>
<name>A0A1I2WF67_9FIRM</name>
<sequence>MIGTTTLADYLVKAGERLPEEANRVLEALINEGNMNKEDLSLLSRVKRAVLDHVIMQLYALGLVDVSTEGKSKICSLTKLGEEYLVLVDEKKAG</sequence>
<evidence type="ECO:0000313" key="3">
    <source>
        <dbReference type="Proteomes" id="UP000199337"/>
    </source>
</evidence>
<protein>
    <submittedName>
        <fullName evidence="2">TFIIE alpha subunit</fullName>
    </submittedName>
</protein>